<protein>
    <submittedName>
        <fullName evidence="4">p-loop containing nucleoside triphosphate hydrolase</fullName>
    </submittedName>
</protein>
<keyword evidence="5" id="KW-1185">Reference proteome</keyword>
<dbReference type="EMBL" id="LDAU01000180">
    <property type="protein sequence ID" value="KRX01010.1"/>
    <property type="molecule type" value="Genomic_DNA"/>
</dbReference>
<dbReference type="InterPro" id="IPR047187">
    <property type="entry name" value="SF1_C_Upf1"/>
</dbReference>
<feature type="domain" description="DNA2/NAM7 helicase helicase" evidence="2">
    <location>
        <begin position="282"/>
        <end position="488"/>
    </location>
</feature>
<feature type="domain" description="DNA2/NAM7 helicase-like C-terminal" evidence="3">
    <location>
        <begin position="759"/>
        <end position="962"/>
    </location>
</feature>
<accession>A0A0V0QFM0</accession>
<dbReference type="Proteomes" id="UP000054937">
    <property type="component" value="Unassembled WGS sequence"/>
</dbReference>
<evidence type="ECO:0000259" key="3">
    <source>
        <dbReference type="Pfam" id="PF13087"/>
    </source>
</evidence>
<dbReference type="SUPFAM" id="SSF52540">
    <property type="entry name" value="P-loop containing nucleoside triphosphate hydrolases"/>
    <property type="match status" value="1"/>
</dbReference>
<dbReference type="OrthoDB" id="392140at2759"/>
<feature type="domain" description="DNA2/NAM7 helicase helicase" evidence="2">
    <location>
        <begin position="558"/>
        <end position="747"/>
    </location>
</feature>
<dbReference type="InParanoid" id="A0A0V0QFM0"/>
<evidence type="ECO:0000313" key="5">
    <source>
        <dbReference type="Proteomes" id="UP000054937"/>
    </source>
</evidence>
<feature type="coiled-coil region" evidence="1">
    <location>
        <begin position="50"/>
        <end position="77"/>
    </location>
</feature>
<sequence>MALQIDNLLIDKNCNVDFNSFLTQIYSKSLESCIYYTSNQNVYKVWHQKFLDLKKQYDQVKQKLEQLTQDLKNGQQNFGDDGDDHRIYTYRDKSTIPDDLEIRFSFKPHLINDDYDWEGSKRLIYNQLVVITNKTFDVDKTYRATVMSTPSSQEQQKIYKKSKRIQATFKLVLDDYSQISKEIEKLQNEDFYIYESITYFDQYKNTLQAIQDIDIKEFPFQDQIVRLSNNIKQPDYITKNNKNFTFKLNLDEDAQQNGQPQSQEQKQDVTKSQWNLNYNQILNDFQFEAFKNTFQRELSLIQGPPGTGKTYLGSKIVEQLILNKEKWNLCSTPLIIFCQTNHALDQFLRQVLKITQKLVRVGGQSKDPQMEQYNLIEQRKQFSANWHKQQVGLNQCISELNELKNKFSLNITPTLDQIDQCFFLKDKQKFSVLFQKEFQQRLLKFYKQNQENFNNQEFEKIFKYKKLCDDIYYKVWTLDFSFTEQIIERFINLIMVHIEKSLKLKESEKKIKKLIKEFCQEMIELSHKNNEQKQILSSINLENTQGQLQNDKISFNEDISSITIKNYNDTEHFDDFQLEGRQNSQTIQQTKLDISEDEHLKIDKYIKNDTKFKKKLNMVKQKVENGEIWTLKSDEKFTIFELIRNKNLKPNDQQRFENILNNYYFYQKKLKEIKISRDIEIFKNADVVGFTISGGAKYINHLKQLKPQIVVIEEAAEVLLSQTLSVINQSLKHLILIGDHKQLRPIMQCYELSKNQWNISLFERLVENGISSSFLGVQKRMRPEIASYIRLIYGDGYQDDDSVKLYENVKGFSSNVQLFSYQVDEYKKEVQKENTKTLVNKYEAETLASLLLYILEIKQYTMEQITVLSMYSGQVIELKQKIYSILEKQMQKSKENQEYYKNYKERIRITSVDSFQGEEAEIILLSLVRSNEEELRGFLTEENRINVAFSRAKKGLFVIGNLKLLHNPDSSESIWNRIITESQKNNHFYEDCFEFQCQSHKKNYKVEDAKQIENLIDGQVCNIECGQKLSCGHECKQLCHVQPCKEFTCEEIVDENCDKCNETYQRQCGGPKNCPKNKKITLDCRHIKSIRCTENFDQKEYKCYENCLKQLPCGHKCEKKCLEPCTIQCQALKTIELECGHKQKVKCFQPLLSIICENPCDYKCQSCQQNCQGSCGQCFNGKMHIQCTNKQFVQLKCGHYKKVQCGQTDIQCNEDIIYTCNCKNEYNMKCSQFKNCEQNCKFYNQDDGEICRRKCGQNCKFEISENFCEKNLDCGCKCPLMEQEMCLQKYCFDKCKKFDKNDPQLNQISQKLSQGDNYYIQLQCGHVMQLFDLKQSIQEQMDDKEKCYLQCPNEKCEQLIYSGYYFQEQIKKKLQMLTDYNQKLKDQIEKMEDSQEQNNQNQNMLLGLVKILALINIKMKENTSNGLQKNEIQNLIKEVKVIEEIIKNYFLPNEIIFSQEYLDKIETKLSIFIIYLVQVFQKNFFEPGDLEHDVSLITRQVQYEDKEEDDEEEEIIVDKNKLKEINQYIQENEFSPYQEINKILTNPIDKNAMQNIFDAIQIFDNIKTKKVFQNYLLFLEDYIVSVQNYDKNIFQDKNYKSQKRKELLKSIKSFNQQEQQYISTIKEFESKFMNTITEIYQQ</sequence>
<feature type="coiled-coil region" evidence="1">
    <location>
        <begin position="1367"/>
        <end position="1404"/>
    </location>
</feature>
<name>A0A0V0QFM0_PSEPJ</name>
<dbReference type="Gene3D" id="3.40.50.300">
    <property type="entry name" value="P-loop containing nucleotide triphosphate hydrolases"/>
    <property type="match status" value="3"/>
</dbReference>
<dbReference type="OMA" id="WNPERIN"/>
<dbReference type="CDD" id="cd06008">
    <property type="entry name" value="NF-X1-zinc-finger"/>
    <property type="match status" value="1"/>
</dbReference>
<reference evidence="4 5" key="1">
    <citation type="journal article" date="2015" name="Sci. Rep.">
        <title>Genome of the facultative scuticociliatosis pathogen Pseudocohnilembus persalinus provides insight into its virulence through horizontal gene transfer.</title>
        <authorList>
            <person name="Xiong J."/>
            <person name="Wang G."/>
            <person name="Cheng J."/>
            <person name="Tian M."/>
            <person name="Pan X."/>
            <person name="Warren A."/>
            <person name="Jiang C."/>
            <person name="Yuan D."/>
            <person name="Miao W."/>
        </authorList>
    </citation>
    <scope>NUCLEOTIDE SEQUENCE [LARGE SCALE GENOMIC DNA]</scope>
    <source>
        <strain evidence="4">36N120E</strain>
    </source>
</reference>
<dbReference type="GO" id="GO:0004386">
    <property type="term" value="F:helicase activity"/>
    <property type="evidence" value="ECO:0007669"/>
    <property type="project" value="InterPro"/>
</dbReference>
<evidence type="ECO:0000259" key="2">
    <source>
        <dbReference type="Pfam" id="PF13086"/>
    </source>
</evidence>
<dbReference type="GO" id="GO:0031048">
    <property type="term" value="P:regulatory ncRNA-mediated heterochromatin formation"/>
    <property type="evidence" value="ECO:0007669"/>
    <property type="project" value="TreeGrafter"/>
</dbReference>
<comment type="caution">
    <text evidence="4">The sequence shown here is derived from an EMBL/GenBank/DDBJ whole genome shotgun (WGS) entry which is preliminary data.</text>
</comment>
<evidence type="ECO:0000313" key="4">
    <source>
        <dbReference type="EMBL" id="KRX01010.1"/>
    </source>
</evidence>
<organism evidence="4 5">
    <name type="scientific">Pseudocohnilembus persalinus</name>
    <name type="common">Ciliate</name>
    <dbReference type="NCBI Taxonomy" id="266149"/>
    <lineage>
        <taxon>Eukaryota</taxon>
        <taxon>Sar</taxon>
        <taxon>Alveolata</taxon>
        <taxon>Ciliophora</taxon>
        <taxon>Intramacronucleata</taxon>
        <taxon>Oligohymenophorea</taxon>
        <taxon>Scuticociliatia</taxon>
        <taxon>Philasterida</taxon>
        <taxon>Pseudocohnilembidae</taxon>
        <taxon>Pseudocohnilembus</taxon>
    </lineage>
</organism>
<dbReference type="InterPro" id="IPR045055">
    <property type="entry name" value="DNA2/NAM7-like"/>
</dbReference>
<gene>
    <name evidence="4" type="ORF">PPERSA_09616</name>
</gene>
<dbReference type="PANTHER" id="PTHR10887">
    <property type="entry name" value="DNA2/NAM7 HELICASE FAMILY"/>
    <property type="match status" value="1"/>
</dbReference>
<dbReference type="InterPro" id="IPR027417">
    <property type="entry name" value="P-loop_NTPase"/>
</dbReference>
<keyword evidence="4" id="KW-0378">Hydrolase</keyword>
<dbReference type="GO" id="GO:0031380">
    <property type="term" value="C:nuclear RNA-directed RNA polymerase complex"/>
    <property type="evidence" value="ECO:0007669"/>
    <property type="project" value="TreeGrafter"/>
</dbReference>
<dbReference type="PANTHER" id="PTHR10887:SF341">
    <property type="entry name" value="NFX1-TYPE ZINC FINGER-CONTAINING PROTEIN 1"/>
    <property type="match status" value="1"/>
</dbReference>
<dbReference type="Pfam" id="PF13086">
    <property type="entry name" value="AAA_11"/>
    <property type="match status" value="2"/>
</dbReference>
<dbReference type="CDD" id="cd18808">
    <property type="entry name" value="SF1_C_Upf1"/>
    <property type="match status" value="1"/>
</dbReference>
<dbReference type="GO" id="GO:0016787">
    <property type="term" value="F:hydrolase activity"/>
    <property type="evidence" value="ECO:0007669"/>
    <property type="project" value="UniProtKB-KW"/>
</dbReference>
<evidence type="ECO:0000256" key="1">
    <source>
        <dbReference type="SAM" id="Coils"/>
    </source>
</evidence>
<dbReference type="InterPro" id="IPR041677">
    <property type="entry name" value="DNA2/NAM7_AAA_11"/>
</dbReference>
<keyword evidence="1" id="KW-0175">Coiled coil</keyword>
<proteinExistence type="predicted"/>
<dbReference type="Pfam" id="PF13087">
    <property type="entry name" value="AAA_12"/>
    <property type="match status" value="1"/>
</dbReference>
<dbReference type="InterPro" id="IPR041679">
    <property type="entry name" value="DNA2/NAM7-like_C"/>
</dbReference>